<evidence type="ECO:0000313" key="2">
    <source>
        <dbReference type="EMBL" id="QOY90492.1"/>
    </source>
</evidence>
<feature type="chain" id="PRO_5032388502" description="Tetratricopeptide repeat protein" evidence="1">
    <location>
        <begin position="21"/>
        <end position="342"/>
    </location>
</feature>
<evidence type="ECO:0008006" key="4">
    <source>
        <dbReference type="Google" id="ProtNLM"/>
    </source>
</evidence>
<dbReference type="KEGG" id="pfer:IRI77_11225"/>
<sequence length="342" mass="37130">MRRVLAHLIALCSAAVIGCAANGLDPTPDTNPTRRWADLVETAHQQRHAGAYQAAFETLQQASALSQQIPGALQMRARSSEYLGTLAALLGQPVEAESMLKTSIRLWEQTGEPGFVARLQTEADLISLYVATGRPGLAARSARTLAAKCDGRLDQDAAAADRVYGALAAAAYSNQDLVRAEALARKAIQFHQLNPDAMPEDRAQAHTQLGLILWKRGQKDAARQEVRAAIDILEANHRGAVVEYAAALSNLAKMTGADRNDLRALEMMRRAIEVARSNVGASHVFLADLWSAYAELLKRAKRGEESKAARREAQAIYQQTLVQQPGRYSVDIADFAPEAGKR</sequence>
<evidence type="ECO:0000313" key="3">
    <source>
        <dbReference type="Proteomes" id="UP000593892"/>
    </source>
</evidence>
<reference evidence="2 3" key="1">
    <citation type="submission" date="2020-10" db="EMBL/GenBank/DDBJ databases">
        <title>Complete genome sequence of Paludibaculum fermentans P105T, a facultatively anaerobic acidobacterium capable of dissimilatory Fe(III) reduction.</title>
        <authorList>
            <person name="Dedysh S.N."/>
            <person name="Beletsky A.V."/>
            <person name="Kulichevskaya I.S."/>
            <person name="Mardanov A.V."/>
            <person name="Ravin N.V."/>
        </authorList>
    </citation>
    <scope>NUCLEOTIDE SEQUENCE [LARGE SCALE GENOMIC DNA]</scope>
    <source>
        <strain evidence="2 3">P105</strain>
    </source>
</reference>
<dbReference type="InterPro" id="IPR011990">
    <property type="entry name" value="TPR-like_helical_dom_sf"/>
</dbReference>
<evidence type="ECO:0000256" key="1">
    <source>
        <dbReference type="SAM" id="SignalP"/>
    </source>
</evidence>
<dbReference type="RefSeq" id="WP_194452155.1">
    <property type="nucleotide sequence ID" value="NZ_CP063849.1"/>
</dbReference>
<feature type="signal peptide" evidence="1">
    <location>
        <begin position="1"/>
        <end position="20"/>
    </location>
</feature>
<dbReference type="EMBL" id="CP063849">
    <property type="protein sequence ID" value="QOY90492.1"/>
    <property type="molecule type" value="Genomic_DNA"/>
</dbReference>
<dbReference type="PROSITE" id="PS51257">
    <property type="entry name" value="PROKAR_LIPOPROTEIN"/>
    <property type="match status" value="1"/>
</dbReference>
<protein>
    <recommendedName>
        <fullName evidence="4">Tetratricopeptide repeat protein</fullName>
    </recommendedName>
</protein>
<organism evidence="2 3">
    <name type="scientific">Paludibaculum fermentans</name>
    <dbReference type="NCBI Taxonomy" id="1473598"/>
    <lineage>
        <taxon>Bacteria</taxon>
        <taxon>Pseudomonadati</taxon>
        <taxon>Acidobacteriota</taxon>
        <taxon>Terriglobia</taxon>
        <taxon>Bryobacterales</taxon>
        <taxon>Bryobacteraceae</taxon>
        <taxon>Paludibaculum</taxon>
    </lineage>
</organism>
<dbReference type="Proteomes" id="UP000593892">
    <property type="component" value="Chromosome"/>
</dbReference>
<dbReference type="SMART" id="SM00028">
    <property type="entry name" value="TPR"/>
    <property type="match status" value="5"/>
</dbReference>
<proteinExistence type="predicted"/>
<keyword evidence="1" id="KW-0732">Signal</keyword>
<dbReference type="SUPFAM" id="SSF48452">
    <property type="entry name" value="TPR-like"/>
    <property type="match status" value="2"/>
</dbReference>
<dbReference type="AlphaFoldDB" id="A0A7S7NVC2"/>
<dbReference type="Gene3D" id="1.25.40.10">
    <property type="entry name" value="Tetratricopeptide repeat domain"/>
    <property type="match status" value="2"/>
</dbReference>
<name>A0A7S7NVC2_PALFE</name>
<dbReference type="InterPro" id="IPR019734">
    <property type="entry name" value="TPR_rpt"/>
</dbReference>
<accession>A0A7S7NVC2</accession>
<gene>
    <name evidence="2" type="ORF">IRI77_11225</name>
</gene>
<keyword evidence="3" id="KW-1185">Reference proteome</keyword>